<evidence type="ECO:0000313" key="2">
    <source>
        <dbReference type="EMBL" id="MDX8029948.1"/>
    </source>
</evidence>
<keyword evidence="2" id="KW-0675">Receptor</keyword>
<dbReference type="Pfam" id="PF13676">
    <property type="entry name" value="TIR_2"/>
    <property type="match status" value="1"/>
</dbReference>
<sequence>MSHAGPDKERFVIPFSLALWDNGVRAWVDRWELKLGESLVGQLFDEGIAKSDVLIAVLSKHSAASRWMTEEVRAAINLRISGRIRVIPIRIDDVEIPPALLDITWIDVDPTDVQLGLQRVLRAIYDVSERPPLGSPPAWAVPLQTRIGRAVSGCPGFPELGDLPSDRVRPAVATWFTSCEEAFADVLRGVAEAVRDGDDVDWAIGRVRNSAAPAYAALLVSYAYGVAATAVERDELVWEALHGHPMPLYRVVDPQYVDGLLSTRLRRVLRPVFDLVRDTRYEDAFEEYEYLRSLIEVHDSVAAPSLGEFARRGSPVGERMAARLERLLGAEILAAAQRKLAAAIENRNRGR</sequence>
<dbReference type="SMART" id="SM00255">
    <property type="entry name" value="TIR"/>
    <property type="match status" value="1"/>
</dbReference>
<dbReference type="InterPro" id="IPR000157">
    <property type="entry name" value="TIR_dom"/>
</dbReference>
<accession>A0ABU4SW24</accession>
<dbReference type="Proteomes" id="UP001285521">
    <property type="component" value="Unassembled WGS sequence"/>
</dbReference>
<evidence type="ECO:0000313" key="3">
    <source>
        <dbReference type="Proteomes" id="UP001285521"/>
    </source>
</evidence>
<comment type="caution">
    <text evidence="2">The sequence shown here is derived from an EMBL/GenBank/DDBJ whole genome shotgun (WGS) entry which is preliminary data.</text>
</comment>
<dbReference type="RefSeq" id="WP_319964947.1">
    <property type="nucleotide sequence ID" value="NZ_JAXAVW010000004.1"/>
</dbReference>
<dbReference type="PROSITE" id="PS50104">
    <property type="entry name" value="TIR"/>
    <property type="match status" value="1"/>
</dbReference>
<feature type="domain" description="TIR" evidence="1">
    <location>
        <begin position="1"/>
        <end position="124"/>
    </location>
</feature>
<reference evidence="2 3" key="2">
    <citation type="submission" date="2023-11" db="EMBL/GenBank/DDBJ databases">
        <authorList>
            <person name="Lara A.C."/>
            <person name="Chronakova A."/>
        </authorList>
    </citation>
    <scope>NUCLEOTIDE SEQUENCE [LARGE SCALE GENOMIC DNA]</scope>
    <source>
        <strain evidence="2 3">BCCO 10_0856</strain>
    </source>
</reference>
<dbReference type="Gene3D" id="3.40.50.10140">
    <property type="entry name" value="Toll/interleukin-1 receptor homology (TIR) domain"/>
    <property type="match status" value="1"/>
</dbReference>
<proteinExistence type="predicted"/>
<gene>
    <name evidence="2" type="ORF">SK803_06975</name>
</gene>
<dbReference type="SUPFAM" id="SSF52200">
    <property type="entry name" value="Toll/Interleukin receptor TIR domain"/>
    <property type="match status" value="1"/>
</dbReference>
<evidence type="ECO:0000259" key="1">
    <source>
        <dbReference type="PROSITE" id="PS50104"/>
    </source>
</evidence>
<name>A0ABU4SW24_9PSEU</name>
<reference evidence="2 3" key="1">
    <citation type="submission" date="2023-11" db="EMBL/GenBank/DDBJ databases">
        <title>Lentzea sokolovensis, sp. nov., Lentzea kristufkii, sp. nov., and Lentzea miocenensis, sp. nov., rare actinobacteria from Sokolov Coal Basin, Miocene lacustrine sediment, Czech Republic.</title>
        <authorList>
            <person name="Lara A."/>
            <person name="Kotroba L."/>
            <person name="Nouioui I."/>
            <person name="Neumann-Schaal M."/>
            <person name="Mast Y."/>
            <person name="Chronakova A."/>
        </authorList>
    </citation>
    <scope>NUCLEOTIDE SEQUENCE [LARGE SCALE GENOMIC DNA]</scope>
    <source>
        <strain evidence="2 3">BCCO 10_0856</strain>
    </source>
</reference>
<protein>
    <submittedName>
        <fullName evidence="2">Toll/interleukin-1 receptor domain-containing protein</fullName>
    </submittedName>
</protein>
<dbReference type="InterPro" id="IPR035897">
    <property type="entry name" value="Toll_tir_struct_dom_sf"/>
</dbReference>
<organism evidence="2 3">
    <name type="scientific">Lentzea miocenica</name>
    <dbReference type="NCBI Taxonomy" id="3095431"/>
    <lineage>
        <taxon>Bacteria</taxon>
        <taxon>Bacillati</taxon>
        <taxon>Actinomycetota</taxon>
        <taxon>Actinomycetes</taxon>
        <taxon>Pseudonocardiales</taxon>
        <taxon>Pseudonocardiaceae</taxon>
        <taxon>Lentzea</taxon>
    </lineage>
</organism>
<keyword evidence="3" id="KW-1185">Reference proteome</keyword>
<dbReference type="EMBL" id="JAXAVW010000004">
    <property type="protein sequence ID" value="MDX8029948.1"/>
    <property type="molecule type" value="Genomic_DNA"/>
</dbReference>